<gene>
    <name evidence="3" type="ORF">G5A66_06645</name>
    <name evidence="2" type="ORF">G5A75_06665</name>
</gene>
<feature type="transmembrane region" description="Helical" evidence="1">
    <location>
        <begin position="21"/>
        <end position="42"/>
    </location>
</feature>
<evidence type="ECO:0000313" key="5">
    <source>
        <dbReference type="Proteomes" id="UP000701680"/>
    </source>
</evidence>
<organism evidence="3 4">
    <name type="scientific">Dorea phocaeensis</name>
    <dbReference type="NCBI Taxonomy" id="2040291"/>
    <lineage>
        <taxon>Bacteria</taxon>
        <taxon>Bacillati</taxon>
        <taxon>Bacillota</taxon>
        <taxon>Clostridia</taxon>
        <taxon>Lachnospirales</taxon>
        <taxon>Lachnospiraceae</taxon>
        <taxon>Dorea</taxon>
    </lineage>
</organism>
<sequence>MRNFWMLTKYEYKKIFQKKMVWVMFVVLSGICFLMSSVTYFATFTKEVDGKEEKMSGYQWMTRIREEDKELAGTSIDEAFLSRLKENPDSVGGKITDTVGMMQMEQYDVQSLTEQSLYEKRLANVQKEWEIYHLNKEEKEHFQKLEDTITKPFIYEPTGGYDKATRMMMVSALLQTLLAAVCIPAIFGDEHSLKTDQLTLCTNLGKRTLYGVKIFTGLSFSVITSMLLCLVSALPSLIVEGTEGFGAPIQLTQPDVSFALTVGQVFLMMFGMCVLAGVLHGAVAMFLSEKLKNPAAPMAIIVGFLIVTFFVNVPEQYRVLSQLWDYVPQNVTSWGLLNVRMVPAFGEYLYKWQVVPVLWLTISVAVTVLGYQFYKRYQVTGR</sequence>
<protein>
    <submittedName>
        <fullName evidence="3">ABC transporter permease subunit</fullName>
    </submittedName>
</protein>
<evidence type="ECO:0000313" key="2">
    <source>
        <dbReference type="EMBL" id="NSK14557.1"/>
    </source>
</evidence>
<evidence type="ECO:0000313" key="4">
    <source>
        <dbReference type="Proteomes" id="UP000528555"/>
    </source>
</evidence>
<keyword evidence="1" id="KW-0472">Membrane</keyword>
<evidence type="ECO:0000313" key="3">
    <source>
        <dbReference type="EMBL" id="NVH58331.1"/>
    </source>
</evidence>
<feature type="transmembrane region" description="Helical" evidence="1">
    <location>
        <begin position="357"/>
        <end position="374"/>
    </location>
</feature>
<keyword evidence="1" id="KW-0812">Transmembrane</keyword>
<dbReference type="PANTHER" id="PTHR37305:SF1">
    <property type="entry name" value="MEMBRANE PROTEIN"/>
    <property type="match status" value="1"/>
</dbReference>
<dbReference type="PANTHER" id="PTHR37305">
    <property type="entry name" value="INTEGRAL MEMBRANE PROTEIN-RELATED"/>
    <property type="match status" value="1"/>
</dbReference>
<dbReference type="RefSeq" id="WP_173814612.1">
    <property type="nucleotide sequence ID" value="NZ_JAAITX010000003.1"/>
</dbReference>
<dbReference type="Proteomes" id="UP000701680">
    <property type="component" value="Unassembled WGS sequence"/>
</dbReference>
<feature type="transmembrane region" description="Helical" evidence="1">
    <location>
        <begin position="167"/>
        <end position="187"/>
    </location>
</feature>
<feature type="transmembrane region" description="Helical" evidence="1">
    <location>
        <begin position="258"/>
        <end position="283"/>
    </location>
</feature>
<dbReference type="Proteomes" id="UP000528555">
    <property type="component" value="Unassembled WGS sequence"/>
</dbReference>
<comment type="caution">
    <text evidence="3">The sequence shown here is derived from an EMBL/GenBank/DDBJ whole genome shotgun (WGS) entry which is preliminary data.</text>
</comment>
<name>A0A850HJ46_9FIRM</name>
<dbReference type="AlphaFoldDB" id="A0A850HJ46"/>
<keyword evidence="4" id="KW-1185">Reference proteome</keyword>
<proteinExistence type="predicted"/>
<reference evidence="4 5" key="1">
    <citation type="journal article" date="2020" name="Cell Host Microbe">
        <title>Functional and Genomic Variation between Human-Derived Isolates of Lachnospiraceae Reveals Inter- and Intra-Species Diversity.</title>
        <authorList>
            <person name="Sorbara M.T."/>
            <person name="Littmann E.R."/>
            <person name="Fontana E."/>
            <person name="Moody T.U."/>
            <person name="Kohout C.E."/>
            <person name="Gjonbalaj M."/>
            <person name="Eaton V."/>
            <person name="Seok R."/>
            <person name="Leiner I.M."/>
            <person name="Pamer E.G."/>
        </authorList>
    </citation>
    <scope>NUCLEOTIDE SEQUENCE [LARGE SCALE GENOMIC DNA]</scope>
    <source>
        <strain evidence="3 4">MSK.17.11</strain>
        <strain evidence="2 5">MSK.17.38</strain>
    </source>
</reference>
<reference evidence="3" key="2">
    <citation type="submission" date="2020-02" db="EMBL/GenBank/DDBJ databases">
        <authorList>
            <person name="Littmann E."/>
            <person name="Sorbara M."/>
        </authorList>
    </citation>
    <scope>NUCLEOTIDE SEQUENCE</scope>
    <source>
        <strain evidence="3">MSK.17.11</strain>
        <strain evidence="2">MSK.17.38</strain>
    </source>
</reference>
<feature type="transmembrane region" description="Helical" evidence="1">
    <location>
        <begin position="295"/>
        <end position="313"/>
    </location>
</feature>
<dbReference type="EMBL" id="JAAIUO010000003">
    <property type="protein sequence ID" value="NSK14557.1"/>
    <property type="molecule type" value="Genomic_DNA"/>
</dbReference>
<feature type="transmembrane region" description="Helical" evidence="1">
    <location>
        <begin position="214"/>
        <end position="238"/>
    </location>
</feature>
<keyword evidence="1" id="KW-1133">Transmembrane helix</keyword>
<evidence type="ECO:0000256" key="1">
    <source>
        <dbReference type="SAM" id="Phobius"/>
    </source>
</evidence>
<dbReference type="EMBL" id="JAAITX010000003">
    <property type="protein sequence ID" value="NVH58331.1"/>
    <property type="molecule type" value="Genomic_DNA"/>
</dbReference>
<accession>A0A850HJ46</accession>